<feature type="transmembrane region" description="Helical" evidence="1">
    <location>
        <begin position="7"/>
        <end position="28"/>
    </location>
</feature>
<reference evidence="3 4" key="2">
    <citation type="submission" date="2024-07" db="EMBL/GenBank/DDBJ databases">
        <authorList>
            <person name="Akdeniz Z."/>
        </authorList>
    </citation>
    <scope>NUCLEOTIDE SEQUENCE [LARGE SCALE GENOMIC DNA]</scope>
</reference>
<comment type="caution">
    <text evidence="2">The sequence shown here is derived from an EMBL/GenBank/DDBJ whole genome shotgun (WGS) entry which is preliminary data.</text>
</comment>
<evidence type="ECO:0000313" key="2">
    <source>
        <dbReference type="EMBL" id="CAI9938198.1"/>
    </source>
</evidence>
<proteinExistence type="predicted"/>
<keyword evidence="1" id="KW-1133">Transmembrane helix</keyword>
<dbReference type="Proteomes" id="UP001642409">
    <property type="component" value="Unassembled WGS sequence"/>
</dbReference>
<protein>
    <submittedName>
        <fullName evidence="3">Hypothetical_protein</fullName>
    </submittedName>
</protein>
<reference evidence="2" key="1">
    <citation type="submission" date="2023-06" db="EMBL/GenBank/DDBJ databases">
        <authorList>
            <person name="Kurt Z."/>
        </authorList>
    </citation>
    <scope>NUCLEOTIDE SEQUENCE</scope>
</reference>
<evidence type="ECO:0000256" key="1">
    <source>
        <dbReference type="SAM" id="Phobius"/>
    </source>
</evidence>
<feature type="transmembrane region" description="Helical" evidence="1">
    <location>
        <begin position="89"/>
        <end position="104"/>
    </location>
</feature>
<evidence type="ECO:0000313" key="4">
    <source>
        <dbReference type="Proteomes" id="UP001642409"/>
    </source>
</evidence>
<keyword evidence="4" id="KW-1185">Reference proteome</keyword>
<keyword evidence="1" id="KW-0812">Transmembrane</keyword>
<accession>A0AA86PGG5</accession>
<keyword evidence="1" id="KW-0472">Membrane</keyword>
<feature type="transmembrane region" description="Helical" evidence="1">
    <location>
        <begin position="54"/>
        <end position="82"/>
    </location>
</feature>
<dbReference type="EMBL" id="CATOUU010000654">
    <property type="protein sequence ID" value="CAI9938198.1"/>
    <property type="molecule type" value="Genomic_DNA"/>
</dbReference>
<sequence length="149" mass="17390">MKKTTLFIYLPVSLFLLTAQSLLFLTVINKHMNDSSIAQFITMLQQNQEVYDTLIFIGYAVNLTLLLSVASFLICGIASLILKFMYEHLFIYFLVACVIIMQWVENKPQWYLTYFSIVNEHFVTVAQLVMDKSQFLINFIQSIFQKYGK</sequence>
<gene>
    <name evidence="3" type="ORF">HINF_LOCUS11336</name>
    <name evidence="2" type="ORF">HINF_LOCUS25843</name>
</gene>
<dbReference type="EMBL" id="CAXDID020000025">
    <property type="protein sequence ID" value="CAL5990425.1"/>
    <property type="molecule type" value="Genomic_DNA"/>
</dbReference>
<evidence type="ECO:0000313" key="3">
    <source>
        <dbReference type="EMBL" id="CAL5990425.1"/>
    </source>
</evidence>
<organism evidence="2">
    <name type="scientific">Hexamita inflata</name>
    <dbReference type="NCBI Taxonomy" id="28002"/>
    <lineage>
        <taxon>Eukaryota</taxon>
        <taxon>Metamonada</taxon>
        <taxon>Diplomonadida</taxon>
        <taxon>Hexamitidae</taxon>
        <taxon>Hexamitinae</taxon>
        <taxon>Hexamita</taxon>
    </lineage>
</organism>
<name>A0AA86PGG5_9EUKA</name>
<dbReference type="AlphaFoldDB" id="A0AA86PGG5"/>